<evidence type="ECO:0000313" key="1">
    <source>
        <dbReference type="EMBL" id="KIK77165.1"/>
    </source>
</evidence>
<evidence type="ECO:0000313" key="2">
    <source>
        <dbReference type="Proteomes" id="UP000054538"/>
    </source>
</evidence>
<keyword evidence="2" id="KW-1185">Reference proteome</keyword>
<dbReference type="HOGENOM" id="CLU_1993347_0_0_1"/>
<name>A0A0D0DGT9_9AGAM</name>
<reference evidence="1 2" key="1">
    <citation type="submission" date="2014-04" db="EMBL/GenBank/DDBJ databases">
        <authorList>
            <consortium name="DOE Joint Genome Institute"/>
            <person name="Kuo A."/>
            <person name="Kohler A."/>
            <person name="Jargeat P."/>
            <person name="Nagy L.G."/>
            <person name="Floudas D."/>
            <person name="Copeland A."/>
            <person name="Barry K.W."/>
            <person name="Cichocki N."/>
            <person name="Veneault-Fourrey C."/>
            <person name="LaButti K."/>
            <person name="Lindquist E.A."/>
            <person name="Lipzen A."/>
            <person name="Lundell T."/>
            <person name="Morin E."/>
            <person name="Murat C."/>
            <person name="Sun H."/>
            <person name="Tunlid A."/>
            <person name="Henrissat B."/>
            <person name="Grigoriev I.V."/>
            <person name="Hibbett D.S."/>
            <person name="Martin F."/>
            <person name="Nordberg H.P."/>
            <person name="Cantor M.N."/>
            <person name="Hua S.X."/>
        </authorList>
    </citation>
    <scope>NUCLEOTIDE SEQUENCE [LARGE SCALE GENOMIC DNA]</scope>
    <source>
        <strain evidence="1 2">Ve08.2h10</strain>
    </source>
</reference>
<sequence>MCLPSLGDEALVNPEEPSTDYRAVSMAPLDIASLATSQCPSKLSQVLRFKKLEGFRVHQEKHSLQDSSRKGRHFRIQSNTSGLLRISIKSYTASKVSTRWISLTLSTTYRIASTFPFSMTGRGRI</sequence>
<proteinExistence type="predicted"/>
<dbReference type="Proteomes" id="UP000054538">
    <property type="component" value="Unassembled WGS sequence"/>
</dbReference>
<gene>
    <name evidence="1" type="ORF">PAXRUDRAFT_393150</name>
</gene>
<dbReference type="AlphaFoldDB" id="A0A0D0DGT9"/>
<dbReference type="EMBL" id="KN827104">
    <property type="protein sequence ID" value="KIK77165.1"/>
    <property type="molecule type" value="Genomic_DNA"/>
</dbReference>
<accession>A0A0D0DGT9</accession>
<protein>
    <submittedName>
        <fullName evidence="1">Uncharacterized protein</fullName>
    </submittedName>
</protein>
<dbReference type="InParanoid" id="A0A0D0DGT9"/>
<reference evidence="2" key="2">
    <citation type="submission" date="2015-01" db="EMBL/GenBank/DDBJ databases">
        <title>Evolutionary Origins and Diversification of the Mycorrhizal Mutualists.</title>
        <authorList>
            <consortium name="DOE Joint Genome Institute"/>
            <consortium name="Mycorrhizal Genomics Consortium"/>
            <person name="Kohler A."/>
            <person name="Kuo A."/>
            <person name="Nagy L.G."/>
            <person name="Floudas D."/>
            <person name="Copeland A."/>
            <person name="Barry K.W."/>
            <person name="Cichocki N."/>
            <person name="Veneault-Fourrey C."/>
            <person name="LaButti K."/>
            <person name="Lindquist E.A."/>
            <person name="Lipzen A."/>
            <person name="Lundell T."/>
            <person name="Morin E."/>
            <person name="Murat C."/>
            <person name="Riley R."/>
            <person name="Ohm R."/>
            <person name="Sun H."/>
            <person name="Tunlid A."/>
            <person name="Henrissat B."/>
            <person name="Grigoriev I.V."/>
            <person name="Hibbett D.S."/>
            <person name="Martin F."/>
        </authorList>
    </citation>
    <scope>NUCLEOTIDE SEQUENCE [LARGE SCALE GENOMIC DNA]</scope>
    <source>
        <strain evidence="2">Ve08.2h10</strain>
    </source>
</reference>
<dbReference type="OrthoDB" id="10454739at2759"/>
<organism evidence="1 2">
    <name type="scientific">Paxillus rubicundulus Ve08.2h10</name>
    <dbReference type="NCBI Taxonomy" id="930991"/>
    <lineage>
        <taxon>Eukaryota</taxon>
        <taxon>Fungi</taxon>
        <taxon>Dikarya</taxon>
        <taxon>Basidiomycota</taxon>
        <taxon>Agaricomycotina</taxon>
        <taxon>Agaricomycetes</taxon>
        <taxon>Agaricomycetidae</taxon>
        <taxon>Boletales</taxon>
        <taxon>Paxilineae</taxon>
        <taxon>Paxillaceae</taxon>
        <taxon>Paxillus</taxon>
    </lineage>
</organism>